<feature type="transmembrane region" description="Helical" evidence="6">
    <location>
        <begin position="120"/>
        <end position="141"/>
    </location>
</feature>
<keyword evidence="2" id="KW-1003">Cell membrane</keyword>
<feature type="transmembrane region" description="Helical" evidence="6">
    <location>
        <begin position="94"/>
        <end position="114"/>
    </location>
</feature>
<keyword evidence="3 6" id="KW-0812">Transmembrane</keyword>
<dbReference type="GO" id="GO:0005886">
    <property type="term" value="C:plasma membrane"/>
    <property type="evidence" value="ECO:0007669"/>
    <property type="project" value="UniProtKB-SubCell"/>
</dbReference>
<feature type="transmembrane region" description="Helical" evidence="6">
    <location>
        <begin position="304"/>
        <end position="324"/>
    </location>
</feature>
<feature type="transmembrane region" description="Helical" evidence="6">
    <location>
        <begin position="205"/>
        <end position="223"/>
    </location>
</feature>
<dbReference type="Proteomes" id="UP000244978">
    <property type="component" value="Unassembled WGS sequence"/>
</dbReference>
<evidence type="ECO:0000313" key="7">
    <source>
        <dbReference type="EMBL" id="PWB98295.1"/>
    </source>
</evidence>
<dbReference type="InterPro" id="IPR001851">
    <property type="entry name" value="ABC_transp_permease"/>
</dbReference>
<feature type="transmembrane region" description="Helical" evidence="6">
    <location>
        <begin position="330"/>
        <end position="353"/>
    </location>
</feature>
<dbReference type="GO" id="GO:0022857">
    <property type="term" value="F:transmembrane transporter activity"/>
    <property type="evidence" value="ECO:0007669"/>
    <property type="project" value="InterPro"/>
</dbReference>
<sequence length="373" mass="37160">MTQENRVVGALRSALRPEGKPSRLIVAIYAVTAIAVVAALVAASGGDLGVALGGWFKGAFGTGYNVVQTIAYATPLVLVAIGVAAALKAGVITVGAEGQMIVGAIVATVAALSIGDAVPLAVGLLLGAISGALGGAAWAFLPGLARVRWGVNEILFTLLANYLAALLLTYLLRTSLRNPAGSATPQSAPLPESFLLPQLPLPGRLHAGIILVVIIVALALWWSRGRGAFLIGVYGQRPVLAARLGLTPAKAVLSTMLVSGAAAGLAGWMQLAGVDERLQPGVSAGVGFAGIAVAVLGRGHPVGIVIAGIVYASLTTGATGVQIATGTTPASIGTVAQGVLLLAAALVIAAPLVKHKAAPAPSRISEEVTHGTA</sequence>
<keyword evidence="5 6" id="KW-0472">Membrane</keyword>
<dbReference type="Pfam" id="PF02653">
    <property type="entry name" value="BPD_transp_2"/>
    <property type="match status" value="1"/>
</dbReference>
<feature type="transmembrane region" description="Helical" evidence="6">
    <location>
        <begin position="66"/>
        <end position="87"/>
    </location>
</feature>
<dbReference type="CDD" id="cd06580">
    <property type="entry name" value="TM_PBP1_transp_TpRbsC_like"/>
    <property type="match status" value="1"/>
</dbReference>
<keyword evidence="4 6" id="KW-1133">Transmembrane helix</keyword>
<keyword evidence="8" id="KW-1185">Reference proteome</keyword>
<feature type="transmembrane region" description="Helical" evidence="6">
    <location>
        <begin position="278"/>
        <end position="297"/>
    </location>
</feature>
<evidence type="ECO:0000256" key="6">
    <source>
        <dbReference type="SAM" id="Phobius"/>
    </source>
</evidence>
<feature type="transmembrane region" description="Helical" evidence="6">
    <location>
        <begin position="244"/>
        <end position="266"/>
    </location>
</feature>
<dbReference type="EMBL" id="QEEX01000001">
    <property type="protein sequence ID" value="PWB98295.1"/>
    <property type="molecule type" value="Genomic_DNA"/>
</dbReference>
<dbReference type="RefSeq" id="WP_108998026.1">
    <property type="nucleotide sequence ID" value="NZ_QEEX01000001.1"/>
</dbReference>
<evidence type="ECO:0000313" key="8">
    <source>
        <dbReference type="Proteomes" id="UP000244978"/>
    </source>
</evidence>
<proteinExistence type="predicted"/>
<reference evidence="8" key="1">
    <citation type="submission" date="2018-04" db="EMBL/GenBank/DDBJ databases">
        <authorList>
            <person name="Liu S."/>
            <person name="Wang Z."/>
            <person name="Li J."/>
        </authorList>
    </citation>
    <scope>NUCLEOTIDE SEQUENCE [LARGE SCALE GENOMIC DNA]</scope>
    <source>
        <strain evidence="8">S1194</strain>
    </source>
</reference>
<comment type="caution">
    <text evidence="7">The sequence shown here is derived from an EMBL/GenBank/DDBJ whole genome shotgun (WGS) entry which is preliminary data.</text>
</comment>
<protein>
    <recommendedName>
        <fullName evidence="9">ABC transporter permease</fullName>
    </recommendedName>
</protein>
<comment type="subcellular location">
    <subcellularLocation>
        <location evidence="1">Cell membrane</location>
        <topology evidence="1">Multi-pass membrane protein</topology>
    </subcellularLocation>
</comment>
<evidence type="ECO:0000256" key="3">
    <source>
        <dbReference type="ARBA" id="ARBA00022692"/>
    </source>
</evidence>
<evidence type="ECO:0008006" key="9">
    <source>
        <dbReference type="Google" id="ProtNLM"/>
    </source>
</evidence>
<dbReference type="PANTHER" id="PTHR47089">
    <property type="entry name" value="ABC TRANSPORTER, PERMEASE PROTEIN"/>
    <property type="match status" value="1"/>
</dbReference>
<evidence type="ECO:0000256" key="1">
    <source>
        <dbReference type="ARBA" id="ARBA00004651"/>
    </source>
</evidence>
<evidence type="ECO:0000256" key="4">
    <source>
        <dbReference type="ARBA" id="ARBA00022989"/>
    </source>
</evidence>
<dbReference type="PANTHER" id="PTHR47089:SF1">
    <property type="entry name" value="GUANOSINE ABC TRANSPORTER PERMEASE PROTEIN NUPP"/>
    <property type="match status" value="1"/>
</dbReference>
<accession>A0A2U1T340</accession>
<dbReference type="AlphaFoldDB" id="A0A2U1T340"/>
<feature type="transmembrane region" description="Helical" evidence="6">
    <location>
        <begin position="153"/>
        <end position="172"/>
    </location>
</feature>
<evidence type="ECO:0000256" key="5">
    <source>
        <dbReference type="ARBA" id="ARBA00023136"/>
    </source>
</evidence>
<feature type="transmembrane region" description="Helical" evidence="6">
    <location>
        <begin position="24"/>
        <end position="46"/>
    </location>
</feature>
<organism evidence="7 8">
    <name type="scientific">Homoserinimonas hongtaonis</name>
    <dbReference type="NCBI Taxonomy" id="2079791"/>
    <lineage>
        <taxon>Bacteria</taxon>
        <taxon>Bacillati</taxon>
        <taxon>Actinomycetota</taxon>
        <taxon>Actinomycetes</taxon>
        <taxon>Micrococcales</taxon>
        <taxon>Microbacteriaceae</taxon>
        <taxon>Homoserinimonas</taxon>
    </lineage>
</organism>
<evidence type="ECO:0000256" key="2">
    <source>
        <dbReference type="ARBA" id="ARBA00022475"/>
    </source>
</evidence>
<gene>
    <name evidence="7" type="ORF">DF220_10980</name>
</gene>
<name>A0A2U1T340_9MICO</name>